<dbReference type="EMBL" id="BGPR01006181">
    <property type="protein sequence ID" value="GBN16771.1"/>
    <property type="molecule type" value="Genomic_DNA"/>
</dbReference>
<dbReference type="EMBL" id="BGPR01006191">
    <property type="protein sequence ID" value="GBN16832.1"/>
    <property type="molecule type" value="Genomic_DNA"/>
</dbReference>
<organism evidence="1 3">
    <name type="scientific">Araneus ventricosus</name>
    <name type="common">Orbweaver spider</name>
    <name type="synonym">Epeira ventricosa</name>
    <dbReference type="NCBI Taxonomy" id="182803"/>
    <lineage>
        <taxon>Eukaryota</taxon>
        <taxon>Metazoa</taxon>
        <taxon>Ecdysozoa</taxon>
        <taxon>Arthropoda</taxon>
        <taxon>Chelicerata</taxon>
        <taxon>Arachnida</taxon>
        <taxon>Araneae</taxon>
        <taxon>Araneomorphae</taxon>
        <taxon>Entelegynae</taxon>
        <taxon>Araneoidea</taxon>
        <taxon>Araneidae</taxon>
        <taxon>Araneus</taxon>
    </lineage>
</organism>
<evidence type="ECO:0000313" key="2">
    <source>
        <dbReference type="EMBL" id="GBN16832.1"/>
    </source>
</evidence>
<keyword evidence="3" id="KW-1185">Reference proteome</keyword>
<dbReference type="Proteomes" id="UP000499080">
    <property type="component" value="Unassembled WGS sequence"/>
</dbReference>
<protein>
    <submittedName>
        <fullName evidence="1">Uncharacterized protein</fullName>
    </submittedName>
</protein>
<proteinExistence type="predicted"/>
<accession>A0A4Y2LPS9</accession>
<gene>
    <name evidence="1" type="ORF">AVEN_156104_1</name>
    <name evidence="2" type="ORF">AVEN_178919_1</name>
</gene>
<dbReference type="Gene3D" id="3.30.420.10">
    <property type="entry name" value="Ribonuclease H-like superfamily/Ribonuclease H"/>
    <property type="match status" value="1"/>
</dbReference>
<sequence length="96" mass="11043">MGIVMLEDYNTHTNDHHSTCQGVCAEWLHDWPVDYFHSPKLKEHLSGTRFSLNSDVKTVAENWLNGQGLDFYQAGLNKLVQRSDKCLNRFSVYVGK</sequence>
<dbReference type="GO" id="GO:0003676">
    <property type="term" value="F:nucleic acid binding"/>
    <property type="evidence" value="ECO:0007669"/>
    <property type="project" value="InterPro"/>
</dbReference>
<dbReference type="OrthoDB" id="616263at2759"/>
<evidence type="ECO:0000313" key="3">
    <source>
        <dbReference type="Proteomes" id="UP000499080"/>
    </source>
</evidence>
<comment type="caution">
    <text evidence="1">The sequence shown here is derived from an EMBL/GenBank/DDBJ whole genome shotgun (WGS) entry which is preliminary data.</text>
</comment>
<reference evidence="1 3" key="1">
    <citation type="journal article" date="2019" name="Sci. Rep.">
        <title>Orb-weaving spider Araneus ventricosus genome elucidates the spidroin gene catalogue.</title>
        <authorList>
            <person name="Kono N."/>
            <person name="Nakamura H."/>
            <person name="Ohtoshi R."/>
            <person name="Moran D.A.P."/>
            <person name="Shinohara A."/>
            <person name="Yoshida Y."/>
            <person name="Fujiwara M."/>
            <person name="Mori M."/>
            <person name="Tomita M."/>
            <person name="Arakawa K."/>
        </authorList>
    </citation>
    <scope>NUCLEOTIDE SEQUENCE [LARGE SCALE GENOMIC DNA]</scope>
</reference>
<dbReference type="InterPro" id="IPR036397">
    <property type="entry name" value="RNaseH_sf"/>
</dbReference>
<dbReference type="AlphaFoldDB" id="A0A4Y2LPS9"/>
<evidence type="ECO:0000313" key="1">
    <source>
        <dbReference type="EMBL" id="GBN16771.1"/>
    </source>
</evidence>
<name>A0A4Y2LPS9_ARAVE</name>